<gene>
    <name evidence="2" type="ORF">PCOR1329_LOCUS15998</name>
</gene>
<dbReference type="EMBL" id="CAUYUJ010004887">
    <property type="protein sequence ID" value="CAK0811370.1"/>
    <property type="molecule type" value="Genomic_DNA"/>
</dbReference>
<evidence type="ECO:0000313" key="2">
    <source>
        <dbReference type="EMBL" id="CAK0811370.1"/>
    </source>
</evidence>
<accession>A0ABN9R0Z8</accession>
<dbReference type="Proteomes" id="UP001189429">
    <property type="component" value="Unassembled WGS sequence"/>
</dbReference>
<feature type="compositionally biased region" description="Polar residues" evidence="1">
    <location>
        <begin position="23"/>
        <end position="33"/>
    </location>
</feature>
<organism evidence="2 3">
    <name type="scientific">Prorocentrum cordatum</name>
    <dbReference type="NCBI Taxonomy" id="2364126"/>
    <lineage>
        <taxon>Eukaryota</taxon>
        <taxon>Sar</taxon>
        <taxon>Alveolata</taxon>
        <taxon>Dinophyceae</taxon>
        <taxon>Prorocentrales</taxon>
        <taxon>Prorocentraceae</taxon>
        <taxon>Prorocentrum</taxon>
    </lineage>
</organism>
<reference evidence="2" key="1">
    <citation type="submission" date="2023-10" db="EMBL/GenBank/DDBJ databases">
        <authorList>
            <person name="Chen Y."/>
            <person name="Shah S."/>
            <person name="Dougan E. K."/>
            <person name="Thang M."/>
            <person name="Chan C."/>
        </authorList>
    </citation>
    <scope>NUCLEOTIDE SEQUENCE [LARGE SCALE GENOMIC DNA]</scope>
</reference>
<feature type="non-terminal residue" evidence="2">
    <location>
        <position position="123"/>
    </location>
</feature>
<protein>
    <submittedName>
        <fullName evidence="2">Uncharacterized protein</fullName>
    </submittedName>
</protein>
<comment type="caution">
    <text evidence="2">The sequence shown here is derived from an EMBL/GenBank/DDBJ whole genome shotgun (WGS) entry which is preliminary data.</text>
</comment>
<sequence>RAGAAEAAELRELLAAVERSGASRLSPSTSSWAATGDAEAPSTPWGRPSPSPAEAPHLAAGAPPWEGAAVLQRRLRDEEAAARAGAAEAAELRELLAAVERQGMERLRQLEGFEGRIAGLSEA</sequence>
<feature type="region of interest" description="Disordered" evidence="1">
    <location>
        <begin position="18"/>
        <end position="64"/>
    </location>
</feature>
<evidence type="ECO:0000256" key="1">
    <source>
        <dbReference type="SAM" id="MobiDB-lite"/>
    </source>
</evidence>
<feature type="non-terminal residue" evidence="2">
    <location>
        <position position="1"/>
    </location>
</feature>
<proteinExistence type="predicted"/>
<keyword evidence="3" id="KW-1185">Reference proteome</keyword>
<evidence type="ECO:0000313" key="3">
    <source>
        <dbReference type="Proteomes" id="UP001189429"/>
    </source>
</evidence>
<name>A0ABN9R0Z8_9DINO</name>